<dbReference type="RefSeq" id="XP_005762518.1">
    <property type="nucleotide sequence ID" value="XM_005762461.1"/>
</dbReference>
<dbReference type="PROSITE" id="PS51192">
    <property type="entry name" value="HELICASE_ATP_BIND_1"/>
    <property type="match status" value="1"/>
</dbReference>
<dbReference type="InterPro" id="IPR027417">
    <property type="entry name" value="P-loop_NTPase"/>
</dbReference>
<keyword evidence="5 7" id="KW-0067">ATP-binding</keyword>
<dbReference type="InterPro" id="IPR011545">
    <property type="entry name" value="DEAD/DEAH_box_helicase_dom"/>
</dbReference>
<organism evidence="12 13">
    <name type="scientific">Emiliania huxleyi (strain CCMP1516)</name>
    <dbReference type="NCBI Taxonomy" id="280463"/>
    <lineage>
        <taxon>Eukaryota</taxon>
        <taxon>Haptista</taxon>
        <taxon>Haptophyta</taxon>
        <taxon>Prymnesiophyceae</taxon>
        <taxon>Isochrysidales</taxon>
        <taxon>Noelaerhabdaceae</taxon>
        <taxon>Emiliania</taxon>
    </lineage>
</organism>
<evidence type="ECO:0000256" key="5">
    <source>
        <dbReference type="ARBA" id="ARBA00022840"/>
    </source>
</evidence>
<dbReference type="eggNOG" id="KOG0331">
    <property type="taxonomic scope" value="Eukaryota"/>
</dbReference>
<dbReference type="GO" id="GO:0016787">
    <property type="term" value="F:hydrolase activity"/>
    <property type="evidence" value="ECO:0007669"/>
    <property type="project" value="UniProtKB-KW"/>
</dbReference>
<dbReference type="SMART" id="SM00487">
    <property type="entry name" value="DEXDc"/>
    <property type="match status" value="1"/>
</dbReference>
<dbReference type="InterPro" id="IPR014014">
    <property type="entry name" value="RNA_helicase_DEAD_Q_motif"/>
</dbReference>
<dbReference type="SUPFAM" id="SSF52540">
    <property type="entry name" value="P-loop containing nucleoside triphosphate hydrolases"/>
    <property type="match status" value="1"/>
</dbReference>
<accession>A0A0D3IFQ4</accession>
<sequence length="452" mass="49333">MVELDLYMEHPAVTAMSADEAAAWRRKHRVQVSGGTAPKPVRTFLEAAFPEFLTADIEATNFRAPTPIQSQCWPVALSGCDLIGLAATGSGKTLCFALPAITHIVAQPRLQPGDGAIALMLAPTRELALQIKGECDAFGGPSGVTNTAIYGGVPKGPQQRDLQQGVGRDRVEIVIATPGRLLDFMEAGVTNLRRVSFLVLDEADRMLDLGFEPQLRRMAAQLLPQRQTLLFSATWPREVASLARTILRADALTVQADAAPAMHNAVHSRRVSQVCDESERLGRFLRLLPQVSENGQARVICVNTRRGCEAIRNEVRRRGIGAEALHGDKSQHERDWVLQQFKQGAAPVLVATDVASRGLDVQDVRAVVNYDAPSQAEDYVHRVGRAGRAGASGRAYTLLTSANAAFARELAAMLRRQGARVPQELGWLASSTRGGEQSHRRWRSDDRGHDRR</sequence>
<dbReference type="Proteomes" id="UP000013827">
    <property type="component" value="Unassembled WGS sequence"/>
</dbReference>
<name>A0A0D3IFQ4_EMIH1</name>
<dbReference type="OMA" id="MGQTANY"/>
<dbReference type="GO" id="GO:0003724">
    <property type="term" value="F:RNA helicase activity"/>
    <property type="evidence" value="ECO:0007669"/>
    <property type="project" value="UniProtKB-EC"/>
</dbReference>
<evidence type="ECO:0000256" key="8">
    <source>
        <dbReference type="SAM" id="MobiDB-lite"/>
    </source>
</evidence>
<dbReference type="GeneID" id="17256188"/>
<dbReference type="Pfam" id="PF00270">
    <property type="entry name" value="DEAD"/>
    <property type="match status" value="1"/>
</dbReference>
<dbReference type="Pfam" id="PF00271">
    <property type="entry name" value="Helicase_C"/>
    <property type="match status" value="1"/>
</dbReference>
<feature type="compositionally biased region" description="Basic and acidic residues" evidence="8">
    <location>
        <begin position="436"/>
        <end position="452"/>
    </location>
</feature>
<evidence type="ECO:0000256" key="6">
    <source>
        <dbReference type="PROSITE-ProRule" id="PRU00552"/>
    </source>
</evidence>
<comment type="similarity">
    <text evidence="7">Belongs to the DEAD box helicase family.</text>
</comment>
<keyword evidence="13" id="KW-1185">Reference proteome</keyword>
<feature type="short sequence motif" description="Q motif" evidence="6">
    <location>
        <begin position="42"/>
        <end position="70"/>
    </location>
</feature>
<dbReference type="KEGG" id="ehx:EMIHUDRAFT_428126"/>
<dbReference type="GO" id="GO:0005524">
    <property type="term" value="F:ATP binding"/>
    <property type="evidence" value="ECO:0007669"/>
    <property type="project" value="UniProtKB-KW"/>
</dbReference>
<reference evidence="12" key="2">
    <citation type="submission" date="2024-10" db="UniProtKB">
        <authorList>
            <consortium name="EnsemblProtists"/>
        </authorList>
    </citation>
    <scope>IDENTIFICATION</scope>
</reference>
<evidence type="ECO:0000256" key="7">
    <source>
        <dbReference type="RuleBase" id="RU000492"/>
    </source>
</evidence>
<dbReference type="PROSITE" id="PS00039">
    <property type="entry name" value="DEAD_ATP_HELICASE"/>
    <property type="match status" value="1"/>
</dbReference>
<protein>
    <recommendedName>
        <fullName evidence="1">RNA helicase</fullName>
        <ecNumber evidence="1">3.6.4.13</ecNumber>
    </recommendedName>
</protein>
<proteinExistence type="inferred from homology"/>
<dbReference type="EC" id="3.6.4.13" evidence="1"/>
<dbReference type="PaxDb" id="2903-EOD10089"/>
<evidence type="ECO:0000256" key="4">
    <source>
        <dbReference type="ARBA" id="ARBA00022806"/>
    </source>
</evidence>
<dbReference type="PANTHER" id="PTHR47958">
    <property type="entry name" value="ATP-DEPENDENT RNA HELICASE DBP3"/>
    <property type="match status" value="1"/>
</dbReference>
<dbReference type="InterPro" id="IPR001650">
    <property type="entry name" value="Helicase_C-like"/>
</dbReference>
<feature type="domain" description="Helicase ATP-binding" evidence="9">
    <location>
        <begin position="73"/>
        <end position="253"/>
    </location>
</feature>
<keyword evidence="3 7" id="KW-0378">Hydrolase</keyword>
<evidence type="ECO:0000256" key="1">
    <source>
        <dbReference type="ARBA" id="ARBA00012552"/>
    </source>
</evidence>
<evidence type="ECO:0000256" key="2">
    <source>
        <dbReference type="ARBA" id="ARBA00022741"/>
    </source>
</evidence>
<keyword evidence="2 7" id="KW-0547">Nucleotide-binding</keyword>
<dbReference type="GO" id="GO:0003676">
    <property type="term" value="F:nucleic acid binding"/>
    <property type="evidence" value="ECO:0007669"/>
    <property type="project" value="InterPro"/>
</dbReference>
<dbReference type="HOGENOM" id="CLU_003041_1_5_1"/>
<reference evidence="13" key="1">
    <citation type="journal article" date="2013" name="Nature">
        <title>Pan genome of the phytoplankton Emiliania underpins its global distribution.</title>
        <authorList>
            <person name="Read B.A."/>
            <person name="Kegel J."/>
            <person name="Klute M.J."/>
            <person name="Kuo A."/>
            <person name="Lefebvre S.C."/>
            <person name="Maumus F."/>
            <person name="Mayer C."/>
            <person name="Miller J."/>
            <person name="Monier A."/>
            <person name="Salamov A."/>
            <person name="Young J."/>
            <person name="Aguilar M."/>
            <person name="Claverie J.M."/>
            <person name="Frickenhaus S."/>
            <person name="Gonzalez K."/>
            <person name="Herman E.K."/>
            <person name="Lin Y.C."/>
            <person name="Napier J."/>
            <person name="Ogata H."/>
            <person name="Sarno A.F."/>
            <person name="Shmutz J."/>
            <person name="Schroeder D."/>
            <person name="de Vargas C."/>
            <person name="Verret F."/>
            <person name="von Dassow P."/>
            <person name="Valentin K."/>
            <person name="Van de Peer Y."/>
            <person name="Wheeler G."/>
            <person name="Dacks J.B."/>
            <person name="Delwiche C.F."/>
            <person name="Dyhrman S.T."/>
            <person name="Glockner G."/>
            <person name="John U."/>
            <person name="Richards T."/>
            <person name="Worden A.Z."/>
            <person name="Zhang X."/>
            <person name="Grigoriev I.V."/>
            <person name="Allen A.E."/>
            <person name="Bidle K."/>
            <person name="Borodovsky M."/>
            <person name="Bowler C."/>
            <person name="Brownlee C."/>
            <person name="Cock J.M."/>
            <person name="Elias M."/>
            <person name="Gladyshev V.N."/>
            <person name="Groth M."/>
            <person name="Guda C."/>
            <person name="Hadaegh A."/>
            <person name="Iglesias-Rodriguez M.D."/>
            <person name="Jenkins J."/>
            <person name="Jones B.M."/>
            <person name="Lawson T."/>
            <person name="Leese F."/>
            <person name="Lindquist E."/>
            <person name="Lobanov A."/>
            <person name="Lomsadze A."/>
            <person name="Malik S.B."/>
            <person name="Marsh M.E."/>
            <person name="Mackinder L."/>
            <person name="Mock T."/>
            <person name="Mueller-Roeber B."/>
            <person name="Pagarete A."/>
            <person name="Parker M."/>
            <person name="Probert I."/>
            <person name="Quesneville H."/>
            <person name="Raines C."/>
            <person name="Rensing S.A."/>
            <person name="Riano-Pachon D.M."/>
            <person name="Richier S."/>
            <person name="Rokitta S."/>
            <person name="Shiraiwa Y."/>
            <person name="Soanes D.M."/>
            <person name="van der Giezen M."/>
            <person name="Wahlund T.M."/>
            <person name="Williams B."/>
            <person name="Wilson W."/>
            <person name="Wolfe G."/>
            <person name="Wurch L.L."/>
        </authorList>
    </citation>
    <scope>NUCLEOTIDE SEQUENCE</scope>
</reference>
<dbReference type="InterPro" id="IPR014001">
    <property type="entry name" value="Helicase_ATP-bd"/>
</dbReference>
<dbReference type="PROSITE" id="PS51194">
    <property type="entry name" value="HELICASE_CTER"/>
    <property type="match status" value="1"/>
</dbReference>
<feature type="region of interest" description="Disordered" evidence="8">
    <location>
        <begin position="425"/>
        <end position="452"/>
    </location>
</feature>
<feature type="domain" description="DEAD-box RNA helicase Q" evidence="11">
    <location>
        <begin position="42"/>
        <end position="70"/>
    </location>
</feature>
<keyword evidence="4 7" id="KW-0347">Helicase</keyword>
<dbReference type="AlphaFoldDB" id="A0A0D3IFQ4"/>
<dbReference type="PROSITE" id="PS51195">
    <property type="entry name" value="Q_MOTIF"/>
    <property type="match status" value="1"/>
</dbReference>
<evidence type="ECO:0000313" key="12">
    <source>
        <dbReference type="EnsemblProtists" id="EOD10089"/>
    </source>
</evidence>
<dbReference type="STRING" id="2903.R1DN38"/>
<evidence type="ECO:0000259" key="9">
    <source>
        <dbReference type="PROSITE" id="PS51192"/>
    </source>
</evidence>
<dbReference type="EnsemblProtists" id="EOD10089">
    <property type="protein sequence ID" value="EOD10089"/>
    <property type="gene ID" value="EMIHUDRAFT_428126"/>
</dbReference>
<feature type="domain" description="Helicase C-terminal" evidence="10">
    <location>
        <begin position="283"/>
        <end position="429"/>
    </location>
</feature>
<evidence type="ECO:0000256" key="3">
    <source>
        <dbReference type="ARBA" id="ARBA00022801"/>
    </source>
</evidence>
<evidence type="ECO:0000313" key="13">
    <source>
        <dbReference type="Proteomes" id="UP000013827"/>
    </source>
</evidence>
<evidence type="ECO:0000259" key="11">
    <source>
        <dbReference type="PROSITE" id="PS51195"/>
    </source>
</evidence>
<evidence type="ECO:0000259" key="10">
    <source>
        <dbReference type="PROSITE" id="PS51194"/>
    </source>
</evidence>
<dbReference type="Gene3D" id="3.40.50.300">
    <property type="entry name" value="P-loop containing nucleotide triphosphate hydrolases"/>
    <property type="match status" value="2"/>
</dbReference>
<dbReference type="InterPro" id="IPR000629">
    <property type="entry name" value="RNA-helicase_DEAD-box_CS"/>
</dbReference>
<dbReference type="CDD" id="cd18787">
    <property type="entry name" value="SF2_C_DEAD"/>
    <property type="match status" value="1"/>
</dbReference>
<dbReference type="SMART" id="SM00490">
    <property type="entry name" value="HELICc"/>
    <property type="match status" value="1"/>
</dbReference>
<dbReference type="FunFam" id="3.40.50.300:FF:000079">
    <property type="entry name" value="probable ATP-dependent RNA helicase DDX17"/>
    <property type="match status" value="1"/>
</dbReference>